<dbReference type="GO" id="GO:0003824">
    <property type="term" value="F:catalytic activity"/>
    <property type="evidence" value="ECO:0007669"/>
    <property type="project" value="InterPro"/>
</dbReference>
<dbReference type="EMBL" id="CP009122">
    <property type="protein sequence ID" value="AJA09526.1"/>
    <property type="molecule type" value="Genomic_DNA"/>
</dbReference>
<dbReference type="SUPFAM" id="SSF75304">
    <property type="entry name" value="Amidase signature (AS) enzymes"/>
    <property type="match status" value="1"/>
</dbReference>
<evidence type="ECO:0000313" key="3">
    <source>
        <dbReference type="Proteomes" id="UP000030907"/>
    </source>
</evidence>
<sequence length="461" mass="48719">MVTERTSGWLAKTSLVGQLSGLVTGEVTSVDLVTKALVDARMCQTICNAFASIAEEQALAAARSSDTKRTRRGKVEGLPILLKDNIDTHDIVTAYGSRAYRNHVPERDAPLVRRLKAEGGIILGKTTTHEFAWGVTTQSTAFGITRNPHDRSRIPGGSSGGLAAAIASGVAGAGIGSDTGGSVRIPAALCGVVGFKPSAGLWPLEGFFPLAATLDHPGIIGASVDDVIVLASALGLDLAEDTGAPRVEYLEDLPGAPLDSEVRNRVKEAIDAIAMSLPVQLSNLRPLFAHLFPVFAGTVLAEAGMVHFARSSADTIASLYDPDTQSRLERSRLTSLAEYEACQQQRRSFVQAFKKEFRSDFLILPTCICTAPRIGEDEISIGSWAGTVREALMAYTSPFNLNGYPAISLPLPTTAGSLPAGIQIVGRPGGDGHLLRFAATVEAILASPRRSTLPSKETEYG</sequence>
<proteinExistence type="predicted"/>
<gene>
    <name evidence="2" type="ORF">SKP52_13190</name>
</gene>
<feature type="domain" description="Amidase" evidence="1">
    <location>
        <begin position="33"/>
        <end position="435"/>
    </location>
</feature>
<dbReference type="InterPro" id="IPR020556">
    <property type="entry name" value="Amidase_CS"/>
</dbReference>
<name>A0A0A7PHE2_9SPHN</name>
<organism evidence="2 3">
    <name type="scientific">Sphingopyxis fribergensis</name>
    <dbReference type="NCBI Taxonomy" id="1515612"/>
    <lineage>
        <taxon>Bacteria</taxon>
        <taxon>Pseudomonadati</taxon>
        <taxon>Pseudomonadota</taxon>
        <taxon>Alphaproteobacteria</taxon>
        <taxon>Sphingomonadales</taxon>
        <taxon>Sphingomonadaceae</taxon>
        <taxon>Sphingopyxis</taxon>
    </lineage>
</organism>
<dbReference type="InterPro" id="IPR023631">
    <property type="entry name" value="Amidase_dom"/>
</dbReference>
<reference evidence="2 3" key="1">
    <citation type="journal article" date="2015" name="Int. J. Syst. Evol. Microbiol.">
        <title>Description of Sphingopyxis fribergensis sp. nov. - a soil bacterium with the ability to degrade styrene and phenylacetic acid.</title>
        <authorList>
            <person name="Oelschlagel M."/>
            <person name="Ruckert C."/>
            <person name="Kalinowski J."/>
            <person name="Schmidt G."/>
            <person name="Schlomann M."/>
            <person name="Tischler D."/>
        </authorList>
    </citation>
    <scope>NUCLEOTIDE SEQUENCE [LARGE SCALE GENOMIC DNA]</scope>
    <source>
        <strain evidence="2 3">Kp5.2</strain>
    </source>
</reference>
<dbReference type="AlphaFoldDB" id="A0A0A7PHE2"/>
<dbReference type="KEGG" id="sphk:SKP52_13190"/>
<dbReference type="PANTHER" id="PTHR11895:SF67">
    <property type="entry name" value="AMIDASE DOMAIN-CONTAINING PROTEIN"/>
    <property type="match status" value="1"/>
</dbReference>
<dbReference type="InterPro" id="IPR000120">
    <property type="entry name" value="Amidase"/>
</dbReference>
<accession>A0A0A7PHE2</accession>
<dbReference type="InterPro" id="IPR036928">
    <property type="entry name" value="AS_sf"/>
</dbReference>
<dbReference type="Gene3D" id="3.90.1300.10">
    <property type="entry name" value="Amidase signature (AS) domain"/>
    <property type="match status" value="1"/>
</dbReference>
<dbReference type="PROSITE" id="PS00571">
    <property type="entry name" value="AMIDASES"/>
    <property type="match status" value="1"/>
</dbReference>
<evidence type="ECO:0000313" key="2">
    <source>
        <dbReference type="EMBL" id="AJA09526.1"/>
    </source>
</evidence>
<dbReference type="Pfam" id="PF01425">
    <property type="entry name" value="Amidase"/>
    <property type="match status" value="1"/>
</dbReference>
<dbReference type="PANTHER" id="PTHR11895">
    <property type="entry name" value="TRANSAMIDASE"/>
    <property type="match status" value="1"/>
</dbReference>
<dbReference type="STRING" id="1515612.SKP52_13190"/>
<keyword evidence="3" id="KW-1185">Reference proteome</keyword>
<dbReference type="HOGENOM" id="CLU_009600_0_3_5"/>
<evidence type="ECO:0000259" key="1">
    <source>
        <dbReference type="Pfam" id="PF01425"/>
    </source>
</evidence>
<dbReference type="Proteomes" id="UP000030907">
    <property type="component" value="Chromosome"/>
</dbReference>
<protein>
    <submittedName>
        <fullName evidence="2">Amidase</fullName>
    </submittedName>
</protein>